<reference evidence="12" key="1">
    <citation type="submission" date="2022-10" db="EMBL/GenBank/DDBJ databases">
        <title>Genome assembly of Pristionchus species.</title>
        <authorList>
            <person name="Yoshida K."/>
            <person name="Sommer R.J."/>
        </authorList>
    </citation>
    <scope>NUCLEOTIDE SEQUENCE [LARGE SCALE GENOMIC DNA]</scope>
    <source>
        <strain evidence="12">RS5460</strain>
    </source>
</reference>
<name>A0AAN5CTE1_9BILA</name>
<keyword evidence="12" id="KW-1185">Reference proteome</keyword>
<feature type="active site" description="Charge relay system" evidence="7">
    <location>
        <position position="387"/>
    </location>
</feature>
<dbReference type="InterPro" id="IPR000073">
    <property type="entry name" value="AB_hydrolase_1"/>
</dbReference>
<feature type="signal peptide" evidence="8">
    <location>
        <begin position="1"/>
        <end position="33"/>
    </location>
</feature>
<dbReference type="Gene3D" id="3.40.50.1820">
    <property type="entry name" value="alpha/beta hydrolase"/>
    <property type="match status" value="1"/>
</dbReference>
<evidence type="ECO:0000256" key="1">
    <source>
        <dbReference type="ARBA" id="ARBA00010701"/>
    </source>
</evidence>
<dbReference type="InterPro" id="IPR029058">
    <property type="entry name" value="AB_hydrolase_fold"/>
</dbReference>
<evidence type="ECO:0000256" key="3">
    <source>
        <dbReference type="ARBA" id="ARBA00022963"/>
    </source>
</evidence>
<dbReference type="GO" id="GO:0016788">
    <property type="term" value="F:hydrolase activity, acting on ester bonds"/>
    <property type="evidence" value="ECO:0007669"/>
    <property type="project" value="InterPro"/>
</dbReference>
<dbReference type="AlphaFoldDB" id="A0AAN5CTE1"/>
<evidence type="ECO:0000256" key="2">
    <source>
        <dbReference type="ARBA" id="ARBA00022729"/>
    </source>
</evidence>
<evidence type="ECO:0000313" key="12">
    <source>
        <dbReference type="Proteomes" id="UP001328107"/>
    </source>
</evidence>
<dbReference type="EMBL" id="BTRK01000004">
    <property type="protein sequence ID" value="GMR50065.1"/>
    <property type="molecule type" value="Genomic_DNA"/>
</dbReference>
<evidence type="ECO:0000259" key="10">
    <source>
        <dbReference type="Pfam" id="PF04083"/>
    </source>
</evidence>
<organism evidence="11 12">
    <name type="scientific">Pristionchus mayeri</name>
    <dbReference type="NCBI Taxonomy" id="1317129"/>
    <lineage>
        <taxon>Eukaryota</taxon>
        <taxon>Metazoa</taxon>
        <taxon>Ecdysozoa</taxon>
        <taxon>Nematoda</taxon>
        <taxon>Chromadorea</taxon>
        <taxon>Rhabditida</taxon>
        <taxon>Rhabditina</taxon>
        <taxon>Diplogasteromorpha</taxon>
        <taxon>Diplogasteroidea</taxon>
        <taxon>Neodiplogasteridae</taxon>
        <taxon>Pristionchus</taxon>
    </lineage>
</organism>
<sequence length="418" mass="47488">MISRVKNSLTLPRDRVEMYLLLNLFALFYQAAASDPEMSINVPQMIQRWGYPVEELGAITEDGYCITIFRIPRGINSLDSGCKRPPVLMDHSLLCDSSEFVMNPRDSSPAMALADAGFDVFLMNHRGTTYSTKHRGLNTNTSKFWEFTMDEYGQYDNPAAIDLILSTTGERSIYYIGHSQGALLGMTMLAERPEYNQKIRSLFLIAPANGHSCRGFCGLLSRFYALVKPMLDVYVNTLGSHEVAFASRLIPQTVMDVFCTSPYIKMICQGWTTLTMGPPAKTFNYSRWPIYVSHLPSGTSTWNLLHWGQLSSTNIIAHFDHSPNGNMKRYGQLSAPPYNLAQVRVPVHIFWSDSDWLARWEDVESAILPQIRSEFIKGIYEIDSYDHLDYVTATDNAEKVFSRIIGEVRKQEKEMCEQ</sequence>
<evidence type="ECO:0000256" key="8">
    <source>
        <dbReference type="SAM" id="SignalP"/>
    </source>
</evidence>
<evidence type="ECO:0000256" key="7">
    <source>
        <dbReference type="PIRSR" id="PIRSR000862-1"/>
    </source>
</evidence>
<gene>
    <name evidence="11" type="ORF">PMAYCL1PPCAC_20260</name>
</gene>
<keyword evidence="5" id="KW-0325">Glycoprotein</keyword>
<comment type="caution">
    <text evidence="11">The sequence shown here is derived from an EMBL/GenBank/DDBJ whole genome shotgun (WGS) entry which is preliminary data.</text>
</comment>
<comment type="similarity">
    <text evidence="1 6">Belongs to the AB hydrolase superfamily. Lipase family.</text>
</comment>
<keyword evidence="4" id="KW-0443">Lipid metabolism</keyword>
<dbReference type="SUPFAM" id="SSF53474">
    <property type="entry name" value="alpha/beta-Hydrolases"/>
    <property type="match status" value="1"/>
</dbReference>
<proteinExistence type="inferred from homology"/>
<evidence type="ECO:0000313" key="11">
    <source>
        <dbReference type="EMBL" id="GMR50065.1"/>
    </source>
</evidence>
<feature type="active site" description="Charge relay system" evidence="7">
    <location>
        <position position="355"/>
    </location>
</feature>
<feature type="active site" description="Nucleophile" evidence="7">
    <location>
        <position position="179"/>
    </location>
</feature>
<dbReference type="PIRSF" id="PIRSF000862">
    <property type="entry name" value="Steryl_ester_lip"/>
    <property type="match status" value="1"/>
</dbReference>
<dbReference type="Pfam" id="PF04083">
    <property type="entry name" value="Abhydro_lipase"/>
    <property type="match status" value="1"/>
</dbReference>
<feature type="domain" description="Partial AB-hydrolase lipase" evidence="10">
    <location>
        <begin position="42"/>
        <end position="103"/>
    </location>
</feature>
<feature type="domain" description="AB hydrolase-1" evidence="9">
    <location>
        <begin position="112"/>
        <end position="207"/>
    </location>
</feature>
<dbReference type="InterPro" id="IPR025483">
    <property type="entry name" value="Lipase_euk"/>
</dbReference>
<dbReference type="Pfam" id="PF00561">
    <property type="entry name" value="Abhydrolase_1"/>
    <property type="match status" value="1"/>
</dbReference>
<evidence type="ECO:0000256" key="6">
    <source>
        <dbReference type="PIRNR" id="PIRNR000862"/>
    </source>
</evidence>
<protein>
    <recommendedName>
        <fullName evidence="6">Lipase</fullName>
    </recommendedName>
</protein>
<dbReference type="Proteomes" id="UP001328107">
    <property type="component" value="Unassembled WGS sequence"/>
</dbReference>
<accession>A0AAN5CTE1</accession>
<dbReference type="GO" id="GO:0016042">
    <property type="term" value="P:lipid catabolic process"/>
    <property type="evidence" value="ECO:0007669"/>
    <property type="project" value="UniProtKB-KW"/>
</dbReference>
<evidence type="ECO:0000256" key="5">
    <source>
        <dbReference type="ARBA" id="ARBA00023180"/>
    </source>
</evidence>
<dbReference type="PANTHER" id="PTHR11005">
    <property type="entry name" value="LYSOSOMAL ACID LIPASE-RELATED"/>
    <property type="match status" value="1"/>
</dbReference>
<evidence type="ECO:0000256" key="4">
    <source>
        <dbReference type="ARBA" id="ARBA00023098"/>
    </source>
</evidence>
<keyword evidence="3 6" id="KW-0442">Lipid degradation</keyword>
<keyword evidence="2 8" id="KW-0732">Signal</keyword>
<dbReference type="FunFam" id="3.40.50.1820:FF:000179">
    <property type="entry name" value="Lipase"/>
    <property type="match status" value="1"/>
</dbReference>
<evidence type="ECO:0000259" key="9">
    <source>
        <dbReference type="Pfam" id="PF00561"/>
    </source>
</evidence>
<keyword evidence="6" id="KW-0378">Hydrolase</keyword>
<feature type="chain" id="PRO_5042863049" description="Lipase" evidence="8">
    <location>
        <begin position="34"/>
        <end position="418"/>
    </location>
</feature>
<dbReference type="InterPro" id="IPR006693">
    <property type="entry name" value="AB_hydrolase_lipase"/>
</dbReference>